<dbReference type="RefSeq" id="YP_009120568.1">
    <property type="nucleotide sequence ID" value="NC_026440.1"/>
</dbReference>
<protein>
    <submittedName>
        <fullName evidence="1">Uncharacterized protein</fullName>
    </submittedName>
</protein>
<name>A0A0B5IZK1_9VIRU</name>
<dbReference type="Proteomes" id="UP000202511">
    <property type="component" value="Segment"/>
</dbReference>
<organism evidence="1 2">
    <name type="scientific">Pandoravirus inopinatum</name>
    <dbReference type="NCBI Taxonomy" id="1605721"/>
    <lineage>
        <taxon>Viruses</taxon>
        <taxon>Pandoravirus</taxon>
    </lineage>
</organism>
<reference evidence="1 2" key="1">
    <citation type="journal article" date="2015" name="Parasitol. Res.">
        <title>Viruses in close associations with free-living amoebae.</title>
        <authorList>
            <person name="Scheid P."/>
        </authorList>
    </citation>
    <scope>NUCLEOTIDE SEQUENCE [LARGE SCALE GENOMIC DNA]</scope>
    <source>
        <strain evidence="1">KlaHel</strain>
    </source>
</reference>
<dbReference type="GeneID" id="23463250"/>
<proteinExistence type="predicted"/>
<evidence type="ECO:0000313" key="1">
    <source>
        <dbReference type="EMBL" id="AJF98333.1"/>
    </source>
</evidence>
<dbReference type="EMBL" id="KP136319">
    <property type="protein sequence ID" value="AJF98333.1"/>
    <property type="molecule type" value="Genomic_DNA"/>
</dbReference>
<accession>A0A0B5IZK1</accession>
<sequence length="134" mass="15314">MSITSTKKLFDGDNRQQSTSLFLFFFALAPYLSCTQEALSFWRSHGIVQDQCLWFSDKKKRTQRARVAGKVVPLAHPWRLQRGRKRAQTRHYGLGSCRRRAPKASHARVEQKSLYEAPPLTVVALADLFFSLGS</sequence>
<evidence type="ECO:0000313" key="2">
    <source>
        <dbReference type="Proteomes" id="UP000202511"/>
    </source>
</evidence>
<dbReference type="KEGG" id="vg:23463250"/>